<dbReference type="Pfam" id="PF02558">
    <property type="entry name" value="ApbA"/>
    <property type="match status" value="1"/>
</dbReference>
<dbReference type="AlphaFoldDB" id="A0A1G7VNH2"/>
<evidence type="ECO:0000313" key="2">
    <source>
        <dbReference type="EMBL" id="SDG61247.1"/>
    </source>
</evidence>
<sequence length="313" mass="34000">MKILMFGRGMIASVYGWAFEKAGHQVEFYVRPGRAAQHGPEIELSIRDGREKGAEVSERWPVTLREELAPGHDFDLVLVSVNPDQLAGAVEFLTGRVGTATVLVFGNVWADPAEVVSSLPADQVVWGFPGAGGGFTGSRVSGGMLKNVFLGYVDGSNRGLRHEAVRDLFTGAGFSVSRVRDFRSWLWFHYILDAGMLTEVLAAGSVDAYLGSPEAVSGSVLLVREMVPLLKAKGGTPRIGAALMTYLPAGLVSFVLRKTLGGDNLAAFFFRQIERTGHLDRHLAGLYSRDVLAEARERGIRLPRLEAREPVFA</sequence>
<reference evidence="3" key="1">
    <citation type="submission" date="2016-10" db="EMBL/GenBank/DDBJ databases">
        <authorList>
            <person name="Varghese N."/>
            <person name="Submissions S."/>
        </authorList>
    </citation>
    <scope>NUCLEOTIDE SEQUENCE [LARGE SCALE GENOMIC DNA]</scope>
    <source>
        <strain evidence="3">CGMCC 4.3506</strain>
    </source>
</reference>
<name>A0A1G7VNH2_9PSEU</name>
<dbReference type="InterPro" id="IPR036291">
    <property type="entry name" value="NAD(P)-bd_dom_sf"/>
</dbReference>
<keyword evidence="3" id="KW-1185">Reference proteome</keyword>
<evidence type="ECO:0000313" key="3">
    <source>
        <dbReference type="Proteomes" id="UP000199623"/>
    </source>
</evidence>
<dbReference type="EMBL" id="FNCC01000009">
    <property type="protein sequence ID" value="SDG61247.1"/>
    <property type="molecule type" value="Genomic_DNA"/>
</dbReference>
<proteinExistence type="predicted"/>
<dbReference type="RefSeq" id="WP_090051982.1">
    <property type="nucleotide sequence ID" value="NZ_FNCC01000009.1"/>
</dbReference>
<evidence type="ECO:0000259" key="1">
    <source>
        <dbReference type="Pfam" id="PF02558"/>
    </source>
</evidence>
<dbReference type="STRING" id="200378.SAMN05216553_109340"/>
<feature type="domain" description="Ketopantoate reductase N-terminal" evidence="1">
    <location>
        <begin position="3"/>
        <end position="127"/>
    </location>
</feature>
<gene>
    <name evidence="2" type="ORF">SAMN05216553_109340</name>
</gene>
<dbReference type="OrthoDB" id="9793586at2"/>
<dbReference type="SUPFAM" id="SSF51735">
    <property type="entry name" value="NAD(P)-binding Rossmann-fold domains"/>
    <property type="match status" value="1"/>
</dbReference>
<accession>A0A1G7VNH2</accession>
<dbReference type="Proteomes" id="UP000199623">
    <property type="component" value="Unassembled WGS sequence"/>
</dbReference>
<dbReference type="Gene3D" id="3.40.50.720">
    <property type="entry name" value="NAD(P)-binding Rossmann-like Domain"/>
    <property type="match status" value="1"/>
</dbReference>
<protein>
    <submittedName>
        <fullName evidence="2">2-dehydropantoate 2-reductase</fullName>
    </submittedName>
</protein>
<organism evidence="2 3">
    <name type="scientific">Lentzea fradiae</name>
    <dbReference type="NCBI Taxonomy" id="200378"/>
    <lineage>
        <taxon>Bacteria</taxon>
        <taxon>Bacillati</taxon>
        <taxon>Actinomycetota</taxon>
        <taxon>Actinomycetes</taxon>
        <taxon>Pseudonocardiales</taxon>
        <taxon>Pseudonocardiaceae</taxon>
        <taxon>Lentzea</taxon>
    </lineage>
</organism>
<dbReference type="InterPro" id="IPR013332">
    <property type="entry name" value="KPR_N"/>
</dbReference>